<accession>A0A177B9P7</accession>
<sequence>MEINMNCDLPENVVKDYEKFLLIHDSPHNDKIPMQQLGVLLRSVGYFLTEKDIQNIKNNLGSKKECSLSDVHKACQFAQNINKSYTEDDIRDAVKLFERDDSNGINSVEFKHMFLSLGEKFSDEEFDRFLKYIKISDDGIIETEELITFLKSGI</sequence>
<evidence type="ECO:0000313" key="3">
    <source>
        <dbReference type="EMBL" id="OAF71027.1"/>
    </source>
</evidence>
<evidence type="ECO:0000313" key="4">
    <source>
        <dbReference type="Proteomes" id="UP000078046"/>
    </source>
</evidence>
<dbReference type="PROSITE" id="PS50222">
    <property type="entry name" value="EF_HAND_2"/>
    <property type="match status" value="1"/>
</dbReference>
<organism evidence="3 4">
    <name type="scientific">Intoshia linei</name>
    <dbReference type="NCBI Taxonomy" id="1819745"/>
    <lineage>
        <taxon>Eukaryota</taxon>
        <taxon>Metazoa</taxon>
        <taxon>Spiralia</taxon>
        <taxon>Lophotrochozoa</taxon>
        <taxon>Mesozoa</taxon>
        <taxon>Orthonectida</taxon>
        <taxon>Rhopaluridae</taxon>
        <taxon>Intoshia</taxon>
    </lineage>
</organism>
<proteinExistence type="predicted"/>
<dbReference type="EMBL" id="LWCA01000087">
    <property type="protein sequence ID" value="OAF71027.1"/>
    <property type="molecule type" value="Genomic_DNA"/>
</dbReference>
<dbReference type="SUPFAM" id="SSF47473">
    <property type="entry name" value="EF-hand"/>
    <property type="match status" value="1"/>
</dbReference>
<protein>
    <recommendedName>
        <fullName evidence="2">EF-hand domain-containing protein</fullName>
    </recommendedName>
</protein>
<dbReference type="InterPro" id="IPR050230">
    <property type="entry name" value="CALM/Myosin/TropC-like"/>
</dbReference>
<dbReference type="InterPro" id="IPR002048">
    <property type="entry name" value="EF_hand_dom"/>
</dbReference>
<keyword evidence="4" id="KW-1185">Reference proteome</keyword>
<evidence type="ECO:0000256" key="1">
    <source>
        <dbReference type="ARBA" id="ARBA00022737"/>
    </source>
</evidence>
<dbReference type="InterPro" id="IPR011992">
    <property type="entry name" value="EF-hand-dom_pair"/>
</dbReference>
<keyword evidence="1" id="KW-0677">Repeat</keyword>
<dbReference type="PANTHER" id="PTHR23048:SF0">
    <property type="entry name" value="CALMODULIN LIKE 3"/>
    <property type="match status" value="1"/>
</dbReference>
<dbReference type="Proteomes" id="UP000078046">
    <property type="component" value="Unassembled WGS sequence"/>
</dbReference>
<dbReference type="OrthoDB" id="26525at2759"/>
<gene>
    <name evidence="3" type="ORF">A3Q56_01201</name>
</gene>
<dbReference type="PANTHER" id="PTHR23048">
    <property type="entry name" value="MYOSIN LIGHT CHAIN 1, 3"/>
    <property type="match status" value="1"/>
</dbReference>
<name>A0A177B9P7_9BILA</name>
<dbReference type="AlphaFoldDB" id="A0A177B9P7"/>
<dbReference type="GO" id="GO:0005509">
    <property type="term" value="F:calcium ion binding"/>
    <property type="evidence" value="ECO:0007669"/>
    <property type="project" value="InterPro"/>
</dbReference>
<reference evidence="3 4" key="1">
    <citation type="submission" date="2016-04" db="EMBL/GenBank/DDBJ databases">
        <title>The genome of Intoshia linei affirms orthonectids as highly simplified spiralians.</title>
        <authorList>
            <person name="Mikhailov K.V."/>
            <person name="Slusarev G.S."/>
            <person name="Nikitin M.A."/>
            <person name="Logacheva M.D."/>
            <person name="Penin A."/>
            <person name="Aleoshin V."/>
            <person name="Panchin Y.V."/>
        </authorList>
    </citation>
    <scope>NUCLEOTIDE SEQUENCE [LARGE SCALE GENOMIC DNA]</scope>
    <source>
        <strain evidence="3">Intl2013</strain>
        <tissue evidence="3">Whole animal</tissue>
    </source>
</reference>
<dbReference type="FunFam" id="1.10.238.10:FF:000001">
    <property type="entry name" value="Calmodulin 1"/>
    <property type="match status" value="1"/>
</dbReference>
<dbReference type="Gene3D" id="1.10.238.10">
    <property type="entry name" value="EF-hand"/>
    <property type="match status" value="1"/>
</dbReference>
<dbReference type="GO" id="GO:0016460">
    <property type="term" value="C:myosin II complex"/>
    <property type="evidence" value="ECO:0007669"/>
    <property type="project" value="TreeGrafter"/>
</dbReference>
<comment type="caution">
    <text evidence="3">The sequence shown here is derived from an EMBL/GenBank/DDBJ whole genome shotgun (WGS) entry which is preliminary data.</text>
</comment>
<evidence type="ECO:0000259" key="2">
    <source>
        <dbReference type="PROSITE" id="PS50222"/>
    </source>
</evidence>
<feature type="domain" description="EF-hand" evidence="2">
    <location>
        <begin position="85"/>
        <end position="120"/>
    </location>
</feature>